<accession>A0A067CNK2</accession>
<dbReference type="InterPro" id="IPR016024">
    <property type="entry name" value="ARM-type_fold"/>
</dbReference>
<keyword evidence="2" id="KW-1185">Reference proteome</keyword>
<gene>
    <name evidence="1" type="ORF">SPRG_04711</name>
</gene>
<dbReference type="OrthoDB" id="75717at2759"/>
<evidence type="ECO:0000313" key="1">
    <source>
        <dbReference type="EMBL" id="KDO30810.1"/>
    </source>
</evidence>
<dbReference type="GeneID" id="24127142"/>
<dbReference type="RefSeq" id="XP_012198507.1">
    <property type="nucleotide sequence ID" value="XM_012343117.1"/>
</dbReference>
<dbReference type="EMBL" id="KK583200">
    <property type="protein sequence ID" value="KDO30810.1"/>
    <property type="molecule type" value="Genomic_DNA"/>
</dbReference>
<sequence>MSPREPLTSERSLLRSLDAYESTYGDLDGHAKPEEEVRSLRAVLEAAVGEAITSPATIHRVIRVLLKRRFGASSRELQIHMLFLAMHIMTKPITEDAEALAVLYEFMMDKLLPMGLETTTSSPYGSLFFAFALLLRRVEQSDAIYRSMVSILKARRHTEAVEFEMDDSMCDVALEKGRLLGGLAYFAACLSPLAPTPLVFDLAHAVWALEDAVPDSDASLLQAAAYPFIAGFTKEFDLLDLTKSEAEWLTIVELYTPLLHRNPNLSVALFNELNDTASALASLFPVRLLPRLKLLAAACAPSTLTLPNAPVLVCWHLATLVWPILLHRLSASRGSTATAILHLMTALLTHRDLDATSPLAAALPPALARVAALLHDPTSPLKLQQACLAFCAAVATRHQTTSVVRVIAVDDAVSALHAVVTGLEAPKGQYPSVLNMLHLAAHVFASSSSSSIEMTHWSASLTHVLLTIATSYMTWQFERVEDQDVLGLASFRLVHSRLATHYDVWATLWAEPAATFPKFVLSTLARWLPIAAPAPKAPVARFAFDDSTPDATPFLPLTMDTMSPTHARYASTLLACVSQVVAPLVASALADASSFSMAASPLATTVHVRGVALNWPLVCSALLASPDAAIVDASLELLTALVVLPTTTTTTFVAHFPTPQDTKALVAALWELVTDASAPNRQASALRLLALSVDRQPSLVSLLFFSADAAPSALGLLRVLSKAIATQDWDVVAYGLDFVRASWPTLFATQSALWSDVGAALLSSSSGAPDATAHWWAIGIFWQLVALEVTHPTSSSSALDPLLATKDAWFTIVSTHVADADHDGMPSLPLAVAKCDATSSSLFAMVQFATAMEVVVFKRGSEGLPSGLALAWVCTLASSMTTMHEAVDDADWSLYLTTSTRLSLTLLHHHTKMPTSALDVATSVELLKCCLAMLQTAGPTDDDARKYVMTSIYLVLRHMSSLPDRVTTLPSVVVTPLLSMLSTATDVSLHLLVLRELVVHWMSPLFCASLRPCLSSLVASLVITTKVDVLADTITTLSHLLMASPLETKTFCVDALVADCHMLGHIKTLAQPLTSAMLRRRQRGYDDASRRCLLHTTWCNLLELLSHLLALTTGNALTSTLSVLAYLEPVLLSAFDEKAPLTLARLHEQACVGRLLLAAAAHLPTWQGLMSIGSLLELGRRHLVVVSGWKQDPVSLTSLAVTADETKDAQFQATLTRQLWEVVYLWCVLLLKLTPSATPVMEIHGRPVVDTEAARPIVDFLPISLSHATAPCALGHVARLVKCALKEASALSSTTKRMQDGLRDVVEAATSLLVANFILHEQRYHHPAAYRAELKVSLTDVIASVQADWRDEEAPLVAFMESVEANVLTQP</sequence>
<dbReference type="SUPFAM" id="SSF48371">
    <property type="entry name" value="ARM repeat"/>
    <property type="match status" value="1"/>
</dbReference>
<name>A0A067CNK2_SAPPC</name>
<proteinExistence type="predicted"/>
<protein>
    <submittedName>
        <fullName evidence="1">Uncharacterized protein</fullName>
    </submittedName>
</protein>
<dbReference type="STRING" id="695850.A0A067CNK2"/>
<dbReference type="VEuPathDB" id="FungiDB:SPRG_04711"/>
<reference evidence="1 2" key="1">
    <citation type="journal article" date="2013" name="PLoS Genet.">
        <title>Distinctive expansion of potential virulence genes in the genome of the oomycete fish pathogen Saprolegnia parasitica.</title>
        <authorList>
            <person name="Jiang R.H."/>
            <person name="de Bruijn I."/>
            <person name="Haas B.J."/>
            <person name="Belmonte R."/>
            <person name="Lobach L."/>
            <person name="Christie J."/>
            <person name="van den Ackerveken G."/>
            <person name="Bottin A."/>
            <person name="Bulone V."/>
            <person name="Diaz-Moreno S.M."/>
            <person name="Dumas B."/>
            <person name="Fan L."/>
            <person name="Gaulin E."/>
            <person name="Govers F."/>
            <person name="Grenville-Briggs L.J."/>
            <person name="Horner N.R."/>
            <person name="Levin J.Z."/>
            <person name="Mammella M."/>
            <person name="Meijer H.J."/>
            <person name="Morris P."/>
            <person name="Nusbaum C."/>
            <person name="Oome S."/>
            <person name="Phillips A.J."/>
            <person name="van Rooyen D."/>
            <person name="Rzeszutek E."/>
            <person name="Saraiva M."/>
            <person name="Secombes C.J."/>
            <person name="Seidl M.F."/>
            <person name="Snel B."/>
            <person name="Stassen J.H."/>
            <person name="Sykes S."/>
            <person name="Tripathy S."/>
            <person name="van den Berg H."/>
            <person name="Vega-Arreguin J.C."/>
            <person name="Wawra S."/>
            <person name="Young S.K."/>
            <person name="Zeng Q."/>
            <person name="Dieguez-Uribeondo J."/>
            <person name="Russ C."/>
            <person name="Tyler B.M."/>
            <person name="van West P."/>
        </authorList>
    </citation>
    <scope>NUCLEOTIDE SEQUENCE [LARGE SCALE GENOMIC DNA]</scope>
    <source>
        <strain evidence="1 2">CBS 223.65</strain>
    </source>
</reference>
<dbReference type="OMA" id="WLTIVEL"/>
<evidence type="ECO:0000313" key="2">
    <source>
        <dbReference type="Proteomes" id="UP000030745"/>
    </source>
</evidence>
<dbReference type="Proteomes" id="UP000030745">
    <property type="component" value="Unassembled WGS sequence"/>
</dbReference>
<organism evidence="1 2">
    <name type="scientific">Saprolegnia parasitica (strain CBS 223.65)</name>
    <dbReference type="NCBI Taxonomy" id="695850"/>
    <lineage>
        <taxon>Eukaryota</taxon>
        <taxon>Sar</taxon>
        <taxon>Stramenopiles</taxon>
        <taxon>Oomycota</taxon>
        <taxon>Saprolegniomycetes</taxon>
        <taxon>Saprolegniales</taxon>
        <taxon>Saprolegniaceae</taxon>
        <taxon>Saprolegnia</taxon>
    </lineage>
</organism>
<dbReference type="KEGG" id="spar:SPRG_04711"/>